<proteinExistence type="predicted"/>
<reference evidence="3" key="2">
    <citation type="submission" date="2023-03" db="EMBL/GenBank/DDBJ databases">
        <title>DFI Biobank Strains.</title>
        <authorList>
            <person name="Mostad J."/>
            <person name="Paddock L."/>
            <person name="Medina S."/>
            <person name="Waligurski E."/>
            <person name="Barat B."/>
            <person name="Smith R."/>
            <person name="Burgo V."/>
            <person name="Metcalfe C."/>
            <person name="Woodson C."/>
            <person name="Sundararajan A."/>
            <person name="Ramaswamy R."/>
            <person name="Lin H."/>
            <person name="Pamer E.G."/>
        </authorList>
    </citation>
    <scope>NUCLEOTIDE SEQUENCE</scope>
    <source>
        <strain evidence="3">DFI.9.5</strain>
    </source>
</reference>
<feature type="signal peptide" evidence="1">
    <location>
        <begin position="1"/>
        <end position="19"/>
    </location>
</feature>
<organism evidence="2 4">
    <name type="scientific">Bacteroides cellulosilyticus</name>
    <dbReference type="NCBI Taxonomy" id="246787"/>
    <lineage>
        <taxon>Bacteria</taxon>
        <taxon>Pseudomonadati</taxon>
        <taxon>Bacteroidota</taxon>
        <taxon>Bacteroidia</taxon>
        <taxon>Bacteroidales</taxon>
        <taxon>Bacteroidaceae</taxon>
        <taxon>Bacteroides</taxon>
    </lineage>
</organism>
<evidence type="ECO:0000313" key="4">
    <source>
        <dbReference type="Proteomes" id="UP000061809"/>
    </source>
</evidence>
<sequence length="220" mass="25834">MKKCLLLFYWACTVCMLYAQDKNTSSFLFDDFQEAVVYFKNGSQFREKMNYNILANKFYFVDRVDNKVKALSNPQDIQVIKFGNRVFYTEGNNGIEILPTNPVLYVQYKGNMRKEASKGAFGQPTETTSVKTYGGTYAGRGERYDFDPEKLILGSRYNIYWIEQKGKKKPFKNFNQFLKLYPKQKEELKRFIKENNVDFNNVQQISILCMHAESIYNITD</sequence>
<dbReference type="EMBL" id="CP012801">
    <property type="protein sequence ID" value="ALJ59471.1"/>
    <property type="molecule type" value="Genomic_DNA"/>
</dbReference>
<protein>
    <recommendedName>
        <fullName evidence="5">GLPGLI family protein</fullName>
    </recommendedName>
</protein>
<dbReference type="PATRIC" id="fig|246787.4.peg.2291"/>
<gene>
    <name evidence="2" type="ORF">BcellWH2_02230</name>
    <name evidence="3" type="ORF">PZH42_05265</name>
</gene>
<dbReference type="STRING" id="246787.BcellWH2_02230"/>
<evidence type="ECO:0000256" key="1">
    <source>
        <dbReference type="SAM" id="SignalP"/>
    </source>
</evidence>
<dbReference type="Proteomes" id="UP000061809">
    <property type="component" value="Chromosome"/>
</dbReference>
<evidence type="ECO:0008006" key="5">
    <source>
        <dbReference type="Google" id="ProtNLM"/>
    </source>
</evidence>
<dbReference type="eggNOG" id="ENOG50330X4">
    <property type="taxonomic scope" value="Bacteria"/>
</dbReference>
<dbReference type="EMBL" id="JARFID010000003">
    <property type="protein sequence ID" value="MDE8693506.1"/>
    <property type="molecule type" value="Genomic_DNA"/>
</dbReference>
<accession>A0A0P0GB45</accession>
<evidence type="ECO:0000313" key="3">
    <source>
        <dbReference type="EMBL" id="MDE8693506.1"/>
    </source>
</evidence>
<dbReference type="AlphaFoldDB" id="A0A0P0GB45"/>
<keyword evidence="1" id="KW-0732">Signal</keyword>
<dbReference type="RefSeq" id="WP_022209859.1">
    <property type="nucleotide sequence ID" value="NZ_CABMLT010000002.1"/>
</dbReference>
<dbReference type="GeneID" id="66306404"/>
<evidence type="ECO:0000313" key="2">
    <source>
        <dbReference type="EMBL" id="ALJ59471.1"/>
    </source>
</evidence>
<feature type="chain" id="PRO_5013461261" description="GLPGLI family protein" evidence="1">
    <location>
        <begin position="20"/>
        <end position="220"/>
    </location>
</feature>
<dbReference type="KEGG" id="bcel:BcellWH2_02230"/>
<name>A0A0P0GB45_9BACE</name>
<dbReference type="Proteomes" id="UP001221924">
    <property type="component" value="Unassembled WGS sequence"/>
</dbReference>
<reference evidence="2 4" key="1">
    <citation type="journal article" date="2015" name="Science">
        <title>Genetic determinants of in vivo fitness and diet responsiveness in multiple human gut Bacteroides.</title>
        <authorList>
            <person name="Wu M."/>
            <person name="McNulty N.P."/>
            <person name="Rodionov D.A."/>
            <person name="Khoroshkin M.S."/>
            <person name="Griffin N.W."/>
            <person name="Cheng J."/>
            <person name="Latreille P."/>
            <person name="Kerstetter R.A."/>
            <person name="Terrapon N."/>
            <person name="Henrissat B."/>
            <person name="Osterman A.L."/>
            <person name="Gordon J.I."/>
        </authorList>
    </citation>
    <scope>NUCLEOTIDE SEQUENCE [LARGE SCALE GENOMIC DNA]</scope>
    <source>
        <strain evidence="2 4">WH2</strain>
    </source>
</reference>